<dbReference type="Pfam" id="PF06419">
    <property type="entry name" value="COG6_N"/>
    <property type="match status" value="1"/>
</dbReference>
<dbReference type="SMART" id="SM01087">
    <property type="entry name" value="COG6"/>
    <property type="match status" value="1"/>
</dbReference>
<keyword evidence="5 9" id="KW-0653">Protein transport</keyword>
<dbReference type="Gramene" id="ABP00226">
    <property type="protein sequence ID" value="ABP00226"/>
    <property type="gene ID" value="OSTLU_37578"/>
</dbReference>
<dbReference type="GO" id="GO:0015031">
    <property type="term" value="P:protein transport"/>
    <property type="evidence" value="ECO:0007669"/>
    <property type="project" value="UniProtKB-KW"/>
</dbReference>
<dbReference type="OrthoDB" id="272987at2759"/>
<dbReference type="RefSeq" id="XP_001421932.1">
    <property type="nucleotide sequence ID" value="XM_001421895.1"/>
</dbReference>
<dbReference type="GO" id="GO:0017119">
    <property type="term" value="C:Golgi transport complex"/>
    <property type="evidence" value="ECO:0007669"/>
    <property type="project" value="UniProtKB-UniRule"/>
</dbReference>
<organism evidence="13 14">
    <name type="scientific">Ostreococcus lucimarinus (strain CCE9901)</name>
    <dbReference type="NCBI Taxonomy" id="436017"/>
    <lineage>
        <taxon>Eukaryota</taxon>
        <taxon>Viridiplantae</taxon>
        <taxon>Chlorophyta</taxon>
        <taxon>Mamiellophyceae</taxon>
        <taxon>Mamiellales</taxon>
        <taxon>Bathycoccaceae</taxon>
        <taxon>Ostreococcus</taxon>
    </lineage>
</organism>
<evidence type="ECO:0000313" key="13">
    <source>
        <dbReference type="EMBL" id="ABP00226.1"/>
    </source>
</evidence>
<dbReference type="Pfam" id="PF20653">
    <property type="entry name" value="COG6_C"/>
    <property type="match status" value="1"/>
</dbReference>
<evidence type="ECO:0000256" key="6">
    <source>
        <dbReference type="ARBA" id="ARBA00023034"/>
    </source>
</evidence>
<keyword evidence="4 9" id="KW-0813">Transport</keyword>
<sequence length="718" mass="76494">MTTTTTTTGSAPAGFARRVKRALGVRLSDVVGTTTTTRDGEDDAGGDGDEGDGEGGTTRARSVDLATCARALSEILPLGAHGATTSSVNLRATVERRGLALNERFLDESMRARTKLSQVEATLEALDGARERMRTALETSKQKTSSLLRETARAKEELSVIESRRELVNSFAVDFQLTKAHVDALTTVENASGENTEGASTAATAAPTLPSVFFQALERVKVIQGNCAKLANTDQQRAGLELMDVMTSYMETAHEKMRRWVVAKCRLLAEEDDFVTEGDERALRKAMSALRLRPTLFKACVEEVTRTRHNALFRRFITALTRGGAGTKPIEVHAHDPLRYAGDMLSWVHQAVAGEKEFCGVIFTDEAIEGDQDAFDPSKEMLSKVFDAICRPLKVRVEQILASASALEGGVMTAYKLANLLPFYRNLLGELLERDATITKTVSDLCESAKTSFADAVAQHGAKYRKLSLAPNALAGEDAFSPPAVLREGVASAIELLESVATSSSTASGSDAEARELLALGVNGVIDPIVGAVEAAASRATEQARSVIGSSGPKWSGHAFALNCLHAIREPLRSHAVAAAKVDELSRAIAKRVSDVADGEAGTLLASCGLNDALELVVLYQEQHGAGDSVMAKDPALQIDKLASALSTLVDSAGTNAPEFNEIQAPSMRGDVVSRYNDKLIEAYTRVYAAILNPSSGYGSDARSKVRHGPAALSTVLG</sequence>
<dbReference type="Proteomes" id="UP000001568">
    <property type="component" value="Chromosome 16"/>
</dbReference>
<evidence type="ECO:0000256" key="4">
    <source>
        <dbReference type="ARBA" id="ARBA00022448"/>
    </source>
</evidence>
<keyword evidence="7 9" id="KW-0472">Membrane</keyword>
<dbReference type="OMA" id="HSCLDFF"/>
<dbReference type="GO" id="GO:0007030">
    <property type="term" value="P:Golgi organization"/>
    <property type="evidence" value="ECO:0007669"/>
    <property type="project" value="EnsemblPlants"/>
</dbReference>
<feature type="region of interest" description="Disordered" evidence="10">
    <location>
        <begin position="30"/>
        <end position="60"/>
    </location>
</feature>
<feature type="domain" description="Conserved Oligomeric Golgi complex subunit 6 C-terminal" evidence="12">
    <location>
        <begin position="236"/>
        <end position="717"/>
    </location>
</feature>
<evidence type="ECO:0000256" key="3">
    <source>
        <dbReference type="ARBA" id="ARBA00020973"/>
    </source>
</evidence>
<evidence type="ECO:0000256" key="10">
    <source>
        <dbReference type="SAM" id="MobiDB-lite"/>
    </source>
</evidence>
<evidence type="ECO:0000256" key="2">
    <source>
        <dbReference type="ARBA" id="ARBA00011023"/>
    </source>
</evidence>
<evidence type="ECO:0000256" key="9">
    <source>
        <dbReference type="RuleBase" id="RU365075"/>
    </source>
</evidence>
<name>A4S9H0_OSTLU</name>
<comment type="function">
    <text evidence="9">Required for normal Golgi function.</text>
</comment>
<dbReference type="InterPro" id="IPR010490">
    <property type="entry name" value="COG6"/>
</dbReference>
<feature type="compositionally biased region" description="Acidic residues" evidence="10">
    <location>
        <begin position="40"/>
        <end position="53"/>
    </location>
</feature>
<comment type="subunit">
    <text evidence="9">Component of the conserved oligomeric Golgi complex.</text>
</comment>
<keyword evidence="14" id="KW-1185">Reference proteome</keyword>
<dbReference type="GO" id="GO:0006891">
    <property type="term" value="P:intra-Golgi vesicle-mediated transport"/>
    <property type="evidence" value="ECO:0007669"/>
    <property type="project" value="UniProtKB-UniRule"/>
</dbReference>
<evidence type="ECO:0000256" key="5">
    <source>
        <dbReference type="ARBA" id="ARBA00022927"/>
    </source>
</evidence>
<evidence type="ECO:0000313" key="14">
    <source>
        <dbReference type="Proteomes" id="UP000001568"/>
    </source>
</evidence>
<dbReference type="AlphaFoldDB" id="A4S9H0"/>
<gene>
    <name evidence="13" type="ORF">OSTLU_37578</name>
</gene>
<dbReference type="PANTHER" id="PTHR21506">
    <property type="entry name" value="COMPONENT OF OLIGOMERIC GOLGI COMPLEX 6"/>
    <property type="match status" value="1"/>
</dbReference>
<dbReference type="GO" id="GO:0000139">
    <property type="term" value="C:Golgi membrane"/>
    <property type="evidence" value="ECO:0007669"/>
    <property type="project" value="UniProtKB-SubCell"/>
</dbReference>
<evidence type="ECO:0000256" key="7">
    <source>
        <dbReference type="ARBA" id="ARBA00023136"/>
    </source>
</evidence>
<accession>A4S9H0</accession>
<dbReference type="GeneID" id="5006104"/>
<protein>
    <recommendedName>
        <fullName evidence="3 9">Conserved oligomeric Golgi complex subunit 6</fullName>
        <shortName evidence="9">COG complex subunit 6</shortName>
    </recommendedName>
    <alternativeName>
        <fullName evidence="8 9">Component of oligomeric Golgi complex 6</fullName>
    </alternativeName>
</protein>
<proteinExistence type="inferred from homology"/>
<comment type="subcellular location">
    <subcellularLocation>
        <location evidence="1 9">Golgi apparatus membrane</location>
        <topology evidence="1 9">Peripheral membrane protein</topology>
    </subcellularLocation>
</comment>
<dbReference type="InterPro" id="IPR048369">
    <property type="entry name" value="COG6_C"/>
</dbReference>
<dbReference type="PANTHER" id="PTHR21506:SF0">
    <property type="entry name" value="CONSERVED OLIGOMERIC GOLGI COMPLEX SUBUNIT 6"/>
    <property type="match status" value="1"/>
</dbReference>
<comment type="similarity">
    <text evidence="2 9">Belongs to the COG6 family.</text>
</comment>
<reference evidence="13 14" key="1">
    <citation type="journal article" date="2007" name="Proc. Natl. Acad. Sci. U.S.A.">
        <title>The tiny eukaryote Ostreococcus provides genomic insights into the paradox of plankton speciation.</title>
        <authorList>
            <person name="Palenik B."/>
            <person name="Grimwood J."/>
            <person name="Aerts A."/>
            <person name="Rouze P."/>
            <person name="Salamov A."/>
            <person name="Putnam N."/>
            <person name="Dupont C."/>
            <person name="Jorgensen R."/>
            <person name="Derelle E."/>
            <person name="Rombauts S."/>
            <person name="Zhou K."/>
            <person name="Otillar R."/>
            <person name="Merchant S.S."/>
            <person name="Podell S."/>
            <person name="Gaasterland T."/>
            <person name="Napoli C."/>
            <person name="Gendler K."/>
            <person name="Manuell A."/>
            <person name="Tai V."/>
            <person name="Vallon O."/>
            <person name="Piganeau G."/>
            <person name="Jancek S."/>
            <person name="Heijde M."/>
            <person name="Jabbari K."/>
            <person name="Bowler C."/>
            <person name="Lohr M."/>
            <person name="Robbens S."/>
            <person name="Werner G."/>
            <person name="Dubchak I."/>
            <person name="Pazour G.J."/>
            <person name="Ren Q."/>
            <person name="Paulsen I."/>
            <person name="Delwiche C."/>
            <person name="Schmutz J."/>
            <person name="Rokhsar D."/>
            <person name="Van de Peer Y."/>
            <person name="Moreau H."/>
            <person name="Grigoriev I.V."/>
        </authorList>
    </citation>
    <scope>NUCLEOTIDE SEQUENCE [LARGE SCALE GENOMIC DNA]</scope>
    <source>
        <strain evidence="13 14">CCE9901</strain>
    </source>
</reference>
<evidence type="ECO:0000256" key="1">
    <source>
        <dbReference type="ARBA" id="ARBA00004395"/>
    </source>
</evidence>
<dbReference type="KEGG" id="olu:OSTLU_37578"/>
<dbReference type="eggNOG" id="KOG3758">
    <property type="taxonomic scope" value="Eukaryota"/>
</dbReference>
<keyword evidence="6 9" id="KW-0333">Golgi apparatus</keyword>
<dbReference type="InterPro" id="IPR048368">
    <property type="entry name" value="COG6_N"/>
</dbReference>
<evidence type="ECO:0000259" key="11">
    <source>
        <dbReference type="Pfam" id="PF06419"/>
    </source>
</evidence>
<dbReference type="EMBL" id="CP000596">
    <property type="protein sequence ID" value="ABP00226.1"/>
    <property type="molecule type" value="Genomic_DNA"/>
</dbReference>
<dbReference type="STRING" id="436017.A4S9H0"/>
<evidence type="ECO:0000256" key="8">
    <source>
        <dbReference type="ARBA" id="ARBA00031348"/>
    </source>
</evidence>
<dbReference type="HOGENOM" id="CLU_011361_3_0_1"/>
<feature type="domain" description="Conserved oligomeric complex COG6 N-terminal" evidence="11">
    <location>
        <begin position="85"/>
        <end position="187"/>
    </location>
</feature>
<dbReference type="GO" id="GO:0009860">
    <property type="term" value="P:pollen tube growth"/>
    <property type="evidence" value="ECO:0007669"/>
    <property type="project" value="EnsemblPlants"/>
</dbReference>
<evidence type="ECO:0000259" key="12">
    <source>
        <dbReference type="Pfam" id="PF20653"/>
    </source>
</evidence>